<dbReference type="SUPFAM" id="SSF52540">
    <property type="entry name" value="P-loop containing nucleoside triphosphate hydrolases"/>
    <property type="match status" value="1"/>
</dbReference>
<gene>
    <name evidence="4" type="ORF">SCOCK_120033</name>
</gene>
<dbReference type="Pfam" id="PF13374">
    <property type="entry name" value="TPR_10"/>
    <property type="match status" value="1"/>
</dbReference>
<dbReference type="PANTHER" id="PTHR46082:SF6">
    <property type="entry name" value="AAA+ ATPASE DOMAIN-CONTAINING PROTEIN-RELATED"/>
    <property type="match status" value="1"/>
</dbReference>
<dbReference type="RefSeq" id="WP_251485046.1">
    <property type="nucleotide sequence ID" value="NZ_CAJSLV010000024.1"/>
</dbReference>
<dbReference type="Pfam" id="PF13424">
    <property type="entry name" value="TPR_12"/>
    <property type="match status" value="2"/>
</dbReference>
<dbReference type="Gene3D" id="1.25.40.10">
    <property type="entry name" value="Tetratricopeptide repeat domain"/>
    <property type="match status" value="2"/>
</dbReference>
<dbReference type="InterPro" id="IPR053137">
    <property type="entry name" value="NLR-like"/>
</dbReference>
<feature type="coiled-coil region" evidence="1">
    <location>
        <begin position="114"/>
        <end position="141"/>
    </location>
</feature>
<protein>
    <recommendedName>
        <fullName evidence="3">DUF7779 domain-containing protein</fullName>
    </recommendedName>
</protein>
<dbReference type="SUPFAM" id="SSF48452">
    <property type="entry name" value="TPR-like"/>
    <property type="match status" value="3"/>
</dbReference>
<dbReference type="PANTHER" id="PTHR46082">
    <property type="entry name" value="ATP/GTP-BINDING PROTEIN-RELATED"/>
    <property type="match status" value="1"/>
</dbReference>
<dbReference type="NCBIfam" id="NF040586">
    <property type="entry name" value="FxSxx_TPR"/>
    <property type="match status" value="1"/>
</dbReference>
<evidence type="ECO:0000256" key="1">
    <source>
        <dbReference type="SAM" id="Coils"/>
    </source>
</evidence>
<feature type="region of interest" description="Disordered" evidence="2">
    <location>
        <begin position="231"/>
        <end position="250"/>
    </location>
</feature>
<organism evidence="4 5">
    <name type="scientific">Actinacidiphila cocklensis</name>
    <dbReference type="NCBI Taxonomy" id="887465"/>
    <lineage>
        <taxon>Bacteria</taxon>
        <taxon>Bacillati</taxon>
        <taxon>Actinomycetota</taxon>
        <taxon>Actinomycetes</taxon>
        <taxon>Kitasatosporales</taxon>
        <taxon>Streptomycetaceae</taxon>
        <taxon>Actinacidiphila</taxon>
    </lineage>
</organism>
<dbReference type="Gene3D" id="3.40.50.300">
    <property type="entry name" value="P-loop containing nucleotide triphosphate hydrolases"/>
    <property type="match status" value="1"/>
</dbReference>
<sequence length="1276" mass="138816">MAQDRGGRPFGPIRTDIPEVRKLAAFLRGLVRDSGRSLESLTGPLGVSTTTIGKYLGGTVPKEGFVTALVAATSDSHADRRRALILLRAALDPAPVRLPDRPRTARALESDAQLIDAYQRLTRAQDQRDELRDTAENYGRLVVVLWTMVHFLQRRVDGLTRERTALLAARADEPRLERTRRDLAHTQGQERRAVARLGGAQEMRRRAEDMLAQVMDQIGRLTEELEELRADAGLGPEGEQDRDRAPATVRPPVDDAVTADIDRALSRADEISAESARTLERIGRELDEPAPAVAATAAEAPGRAALPLPGVRAEVVLLHAEADTLWAEWVEWLLTAARLAVLRHPLDGTPEPYGQLPAVLLWSAAARDSRVQGGGQEAAADRAEAPVVLRLDGTPWRAPGVSLPLDGLSEAAAIDAVRAVLGLEEAPPAPQEGRPRFPGAVPDIRKLPTRNGAFTGRTEELALLRARLRGSAPGGVPGARQVHAVVPSVQTAYGLGGVGKTQLVLEYAHRFGSDYDLVWWIDAEQPNLIVYSLAELAGHLGVLPDGAGTGVAEAADLALQALGRGPRRWLLIFDNADEPEPVRPYLPTGSGHVLITSRHQSWNRRARLEVSVFTEAEAVQHLLRRVPGLARADAAEVAGAVAHLPLAVEIAASWLAETDMPVASYVEALNEQATRGLGATTPEDYPAPLNTTWQISLARLREMSPSSVRLLQVCSFMAPEPISLRLVYSDQMFAALLPYDEELRDRLMMGRVLHGVRRFALAKVDVGDGSLQVHRLVQAVVRDGMTLQEADETRHTVHRLLVGLRPDVGDTDDPANWPDFDRIWPHLAPSAADTCDEPDTRQLLIDRVRYLWQRGDLPRAERLARELAEGWGDRLGEDDRQVLQVRLQLAGVLRSQGRFTECLALDEDVLERQRRTRQEDHPQTLRTAGSVAADLRSLGRFQEALELDTETGAMMREQLGDDSPETLALAHNRALDLHVTGDYAASRELNEEVSGSFSVVLGPRHPQTLASRAALAGDLRALGDYSGSVALLRELQEESGESRPDPAALGRATSLALSLRRAGFAAEAHELARSTHDAYRDHHGDTGPGALACTLALASAYAAEGEPGAALDLTSAMLGRLSEVLGSRHPSTLICAHNHAIHLRHDSRLREALIAARSTWQALRSVLGEQHPYALIAGVTLANTLGETGEAAKAVRFTTRCLDRLAERLSGEHPDVLATRANLAVAVRELGRTDEADALRDAAVAGLARILPREHPWLYAAGAGRRIDRDLEMFPL</sequence>
<keyword evidence="1" id="KW-0175">Coiled coil</keyword>
<proteinExistence type="predicted"/>
<feature type="domain" description="DUF7779" evidence="3">
    <location>
        <begin position="700"/>
        <end position="788"/>
    </location>
</feature>
<evidence type="ECO:0000256" key="2">
    <source>
        <dbReference type="SAM" id="MobiDB-lite"/>
    </source>
</evidence>
<comment type="caution">
    <text evidence="4">The sequence shown here is derived from an EMBL/GenBank/DDBJ whole genome shotgun (WGS) entry which is preliminary data.</text>
</comment>
<dbReference type="Pfam" id="PF25000">
    <property type="entry name" value="DUF7779"/>
    <property type="match status" value="1"/>
</dbReference>
<dbReference type="InterPro" id="IPR011990">
    <property type="entry name" value="TPR-like_helical_dom_sf"/>
</dbReference>
<evidence type="ECO:0000313" key="4">
    <source>
        <dbReference type="EMBL" id="CAG6391397.1"/>
    </source>
</evidence>
<dbReference type="AlphaFoldDB" id="A0A9W4E2D9"/>
<dbReference type="Proteomes" id="UP001152519">
    <property type="component" value="Unassembled WGS sequence"/>
</dbReference>
<dbReference type="InterPro" id="IPR027417">
    <property type="entry name" value="P-loop_NTPase"/>
</dbReference>
<evidence type="ECO:0000313" key="5">
    <source>
        <dbReference type="Proteomes" id="UP001152519"/>
    </source>
</evidence>
<feature type="coiled-coil region" evidence="1">
    <location>
        <begin position="204"/>
        <end position="231"/>
    </location>
</feature>
<dbReference type="InterPro" id="IPR056681">
    <property type="entry name" value="DUF7779"/>
</dbReference>
<name>A0A9W4E2D9_9ACTN</name>
<accession>A0A9W4E2D9</accession>
<reference evidence="4" key="1">
    <citation type="submission" date="2021-05" db="EMBL/GenBank/DDBJ databases">
        <authorList>
            <person name="Arsene-Ploetze F."/>
        </authorList>
    </citation>
    <scope>NUCLEOTIDE SEQUENCE</scope>
    <source>
        <strain evidence="4">DSM 42138</strain>
    </source>
</reference>
<evidence type="ECO:0000259" key="3">
    <source>
        <dbReference type="Pfam" id="PF25000"/>
    </source>
</evidence>
<keyword evidence="5" id="KW-1185">Reference proteome</keyword>
<dbReference type="EMBL" id="CAJSLV010000024">
    <property type="protein sequence ID" value="CAG6391397.1"/>
    <property type="molecule type" value="Genomic_DNA"/>
</dbReference>